<gene>
    <name evidence="1" type="ORF">IQ235_02525</name>
</gene>
<proteinExistence type="predicted"/>
<dbReference type="RefSeq" id="WP_264319928.1">
    <property type="nucleotide sequence ID" value="NZ_JADEXN010000023.1"/>
</dbReference>
<dbReference type="Gene3D" id="3.30.460.90">
    <property type="match status" value="1"/>
</dbReference>
<comment type="caution">
    <text evidence="1">The sequence shown here is derived from an EMBL/GenBank/DDBJ whole genome shotgun (WGS) entry which is preliminary data.</text>
</comment>
<evidence type="ECO:0000313" key="1">
    <source>
        <dbReference type="EMBL" id="MBE9039670.1"/>
    </source>
</evidence>
<keyword evidence="2" id="KW-1185">Reference proteome</keyword>
<organism evidence="1 2">
    <name type="scientific">Zarconia navalis LEGE 11467</name>
    <dbReference type="NCBI Taxonomy" id="1828826"/>
    <lineage>
        <taxon>Bacteria</taxon>
        <taxon>Bacillati</taxon>
        <taxon>Cyanobacteriota</taxon>
        <taxon>Cyanophyceae</taxon>
        <taxon>Oscillatoriophycideae</taxon>
        <taxon>Oscillatoriales</taxon>
        <taxon>Oscillatoriales incertae sedis</taxon>
        <taxon>Zarconia</taxon>
        <taxon>Zarconia navalis</taxon>
    </lineage>
</organism>
<protein>
    <submittedName>
        <fullName evidence="1">Nucleotidyltransferase</fullName>
    </submittedName>
</protein>
<dbReference type="AlphaFoldDB" id="A0A928Z6M4"/>
<dbReference type="Proteomes" id="UP000621799">
    <property type="component" value="Unassembled WGS sequence"/>
</dbReference>
<dbReference type="EMBL" id="JADEXN010000023">
    <property type="protein sequence ID" value="MBE9039670.1"/>
    <property type="molecule type" value="Genomic_DNA"/>
</dbReference>
<evidence type="ECO:0000313" key="2">
    <source>
        <dbReference type="Proteomes" id="UP000621799"/>
    </source>
</evidence>
<reference evidence="1" key="1">
    <citation type="submission" date="2020-10" db="EMBL/GenBank/DDBJ databases">
        <authorList>
            <person name="Castelo-Branco R."/>
            <person name="Eusebio N."/>
            <person name="Adriana R."/>
            <person name="Vieira A."/>
            <person name="Brugerolle De Fraissinette N."/>
            <person name="Rezende De Castro R."/>
            <person name="Schneider M.P."/>
            <person name="Vasconcelos V."/>
            <person name="Leao P.N."/>
        </authorList>
    </citation>
    <scope>NUCLEOTIDE SEQUENCE</scope>
    <source>
        <strain evidence="1">LEGE 11467</strain>
    </source>
</reference>
<name>A0A928Z6M4_9CYAN</name>
<sequence length="333" mass="38779">MVKTVNEAFTVFLRDRVNLDPGETQKARCSRDWLFTQINLFPNKDASFPSLHSEKDISLGSFARRTKKRELDDIDLMIALSAEGGVYEEFADRIDIYVSDYDFRLKTLCIDNTNILNSRIVINKFISLLEKVELYEKAEINRNHEAATLNLKSYTWTFDIVPCFFTQRDWLNKDYYLIPDGQGYWKKTDPRIDRNRVTKINQCHDGNVLNVIRLMKYWNKRPTMPSMLSYLLENMILDFYSTHETKASKSVYLEVPKILAYIQTAIFYEVCDPKGIQGNINQLSHEDRCKISNRASLDSLKAICAKNLQENGDLKGSIEKWREVFGGHFPTYA</sequence>
<accession>A0A928Z6M4</accession>